<feature type="transmembrane region" description="Helical" evidence="1">
    <location>
        <begin position="71"/>
        <end position="93"/>
    </location>
</feature>
<keyword evidence="1" id="KW-0472">Membrane</keyword>
<keyword evidence="1" id="KW-0812">Transmembrane</keyword>
<protein>
    <submittedName>
        <fullName evidence="2">Uncharacterized protein</fullName>
    </submittedName>
</protein>
<organism evidence="2 3">
    <name type="scientific">Miscanthus lutarioriparius</name>
    <dbReference type="NCBI Taxonomy" id="422564"/>
    <lineage>
        <taxon>Eukaryota</taxon>
        <taxon>Viridiplantae</taxon>
        <taxon>Streptophyta</taxon>
        <taxon>Embryophyta</taxon>
        <taxon>Tracheophyta</taxon>
        <taxon>Spermatophyta</taxon>
        <taxon>Magnoliopsida</taxon>
        <taxon>Liliopsida</taxon>
        <taxon>Poales</taxon>
        <taxon>Poaceae</taxon>
        <taxon>PACMAD clade</taxon>
        <taxon>Panicoideae</taxon>
        <taxon>Andropogonodae</taxon>
        <taxon>Andropogoneae</taxon>
        <taxon>Saccharinae</taxon>
        <taxon>Miscanthus</taxon>
    </lineage>
</organism>
<dbReference type="Proteomes" id="UP000604825">
    <property type="component" value="Unassembled WGS sequence"/>
</dbReference>
<feature type="transmembrane region" description="Helical" evidence="1">
    <location>
        <begin position="100"/>
        <end position="121"/>
    </location>
</feature>
<sequence>MSTPGSRVMTIGLIVMLLSVSTGMHFGGFGLLLCFVGVVVGANLVVAGVGTADRPAPNPIVPVVFSGARSLAAFVCRNTATVGLALASCAVTMVSGEAHLALCFATFALLLLGVSLTSIGARGE</sequence>
<reference evidence="2" key="1">
    <citation type="submission" date="2020-10" db="EMBL/GenBank/DDBJ databases">
        <authorList>
            <person name="Han B."/>
            <person name="Lu T."/>
            <person name="Zhao Q."/>
            <person name="Huang X."/>
            <person name="Zhao Y."/>
        </authorList>
    </citation>
    <scope>NUCLEOTIDE SEQUENCE</scope>
</reference>
<gene>
    <name evidence="2" type="ORF">NCGR_LOCUS31147</name>
</gene>
<dbReference type="OrthoDB" id="689631at2759"/>
<name>A0A811PW67_9POAL</name>
<feature type="transmembrane region" description="Helical" evidence="1">
    <location>
        <begin position="31"/>
        <end position="51"/>
    </location>
</feature>
<evidence type="ECO:0000313" key="2">
    <source>
        <dbReference type="EMBL" id="CAD6246914.1"/>
    </source>
</evidence>
<feature type="transmembrane region" description="Helical" evidence="1">
    <location>
        <begin position="6"/>
        <end position="24"/>
    </location>
</feature>
<accession>A0A811PW67</accession>
<proteinExistence type="predicted"/>
<keyword evidence="1" id="KW-1133">Transmembrane helix</keyword>
<evidence type="ECO:0000313" key="3">
    <source>
        <dbReference type="Proteomes" id="UP000604825"/>
    </source>
</evidence>
<keyword evidence="3" id="KW-1185">Reference proteome</keyword>
<dbReference type="AlphaFoldDB" id="A0A811PW67"/>
<comment type="caution">
    <text evidence="2">The sequence shown here is derived from an EMBL/GenBank/DDBJ whole genome shotgun (WGS) entry which is preliminary data.</text>
</comment>
<evidence type="ECO:0000256" key="1">
    <source>
        <dbReference type="SAM" id="Phobius"/>
    </source>
</evidence>
<dbReference type="EMBL" id="CAJGYO010000007">
    <property type="protein sequence ID" value="CAD6246914.1"/>
    <property type="molecule type" value="Genomic_DNA"/>
</dbReference>